<comment type="caution">
    <text evidence="5">The sequence shown here is derived from an EMBL/GenBank/DDBJ whole genome shotgun (WGS) entry which is preliminary data.</text>
</comment>
<evidence type="ECO:0000259" key="4">
    <source>
        <dbReference type="PROSITE" id="PS01124"/>
    </source>
</evidence>
<evidence type="ECO:0000256" key="2">
    <source>
        <dbReference type="ARBA" id="ARBA00023125"/>
    </source>
</evidence>
<dbReference type="SMART" id="SM00342">
    <property type="entry name" value="HTH_ARAC"/>
    <property type="match status" value="1"/>
</dbReference>
<reference evidence="5 6" key="1">
    <citation type="journal article" date="2019" name="Appl. Microbiol. Biotechnol.">
        <title>Uncovering carbohydrate metabolism through a genotype-phenotype association study of 56 lactic acid bacteria genomes.</title>
        <authorList>
            <person name="Buron-Moles G."/>
            <person name="Chailyan A."/>
            <person name="Dolejs I."/>
            <person name="Forster J."/>
            <person name="Miks M.H."/>
        </authorList>
    </citation>
    <scope>NUCLEOTIDE SEQUENCE [LARGE SCALE GENOMIC DNA]</scope>
    <source>
        <strain evidence="5 6">ATCC 700006</strain>
    </source>
</reference>
<sequence>MKDITKLATILNADAILIDYRTKKTTYLSEMTDTDKLITNLLIQNMELLLTHTYQSLSYRSGHILTCRVDTQTVICFLFDYSDMFSSNNELMMINSLSNLQSISQVIYTLYTYKNAPEEDVVIRHLGENFSDVQNTQQTKNPQKFFDAETNIIKGIVHSDKEALIIALDDLSHVKIIGEYFASNNLIRGEKDTLISYLAVMNRAIIQWGYPVQLAFKLHNELVQEIELSHRFPDFFQVIREITWQYFKTVQEYRIHNFLPLHQRIHRYIDEHIGENITLDDLASALNTSKKNLNPAFKKEYNVTITQFIRHAKIDAAKELLIASDLNLDEITHLLSFSTKSYFVKTFKEITGVTPAYFRQHFFDQHLHL</sequence>
<dbReference type="Pfam" id="PF12833">
    <property type="entry name" value="HTH_18"/>
    <property type="match status" value="1"/>
</dbReference>
<evidence type="ECO:0000256" key="3">
    <source>
        <dbReference type="ARBA" id="ARBA00023163"/>
    </source>
</evidence>
<proteinExistence type="predicted"/>
<evidence type="ECO:0000313" key="6">
    <source>
        <dbReference type="Proteomes" id="UP000295681"/>
    </source>
</evidence>
<dbReference type="PANTHER" id="PTHR43280">
    <property type="entry name" value="ARAC-FAMILY TRANSCRIPTIONAL REGULATOR"/>
    <property type="match status" value="1"/>
</dbReference>
<dbReference type="Proteomes" id="UP000295681">
    <property type="component" value="Unassembled WGS sequence"/>
</dbReference>
<keyword evidence="1" id="KW-0805">Transcription regulation</keyword>
<dbReference type="STRING" id="907931.GCA_000165675_00759"/>
<name>A0A4R5NB10_9LACO</name>
<organism evidence="5 6">
    <name type="scientific">Leuconostoc fallax</name>
    <dbReference type="NCBI Taxonomy" id="1251"/>
    <lineage>
        <taxon>Bacteria</taxon>
        <taxon>Bacillati</taxon>
        <taxon>Bacillota</taxon>
        <taxon>Bacilli</taxon>
        <taxon>Lactobacillales</taxon>
        <taxon>Lactobacillaceae</taxon>
        <taxon>Leuconostoc</taxon>
    </lineage>
</organism>
<evidence type="ECO:0000256" key="1">
    <source>
        <dbReference type="ARBA" id="ARBA00023015"/>
    </source>
</evidence>
<gene>
    <name evidence="5" type="ORF">C5L23_001167</name>
</gene>
<dbReference type="InterPro" id="IPR009057">
    <property type="entry name" value="Homeodomain-like_sf"/>
</dbReference>
<dbReference type="AlphaFoldDB" id="A0A4R5NB10"/>
<dbReference type="GO" id="GO:0003700">
    <property type="term" value="F:DNA-binding transcription factor activity"/>
    <property type="evidence" value="ECO:0007669"/>
    <property type="project" value="InterPro"/>
</dbReference>
<dbReference type="EMBL" id="PUFI01000007">
    <property type="protein sequence ID" value="TDG69036.1"/>
    <property type="molecule type" value="Genomic_DNA"/>
</dbReference>
<keyword evidence="2" id="KW-0238">DNA-binding</keyword>
<dbReference type="PROSITE" id="PS01124">
    <property type="entry name" value="HTH_ARAC_FAMILY_2"/>
    <property type="match status" value="1"/>
</dbReference>
<feature type="domain" description="HTH araC/xylS-type" evidence="4">
    <location>
        <begin position="263"/>
        <end position="361"/>
    </location>
</feature>
<keyword evidence="6" id="KW-1185">Reference proteome</keyword>
<dbReference type="PANTHER" id="PTHR43280:SF2">
    <property type="entry name" value="HTH-TYPE TRANSCRIPTIONAL REGULATOR EXSA"/>
    <property type="match status" value="1"/>
</dbReference>
<protein>
    <recommendedName>
        <fullName evidence="4">HTH araC/xylS-type domain-containing protein</fullName>
    </recommendedName>
</protein>
<dbReference type="SUPFAM" id="SSF46689">
    <property type="entry name" value="Homeodomain-like"/>
    <property type="match status" value="2"/>
</dbReference>
<accession>A0A4R5NB10</accession>
<dbReference type="Gene3D" id="1.10.10.60">
    <property type="entry name" value="Homeodomain-like"/>
    <property type="match status" value="2"/>
</dbReference>
<keyword evidence="3" id="KW-0804">Transcription</keyword>
<dbReference type="InterPro" id="IPR018060">
    <property type="entry name" value="HTH_AraC"/>
</dbReference>
<dbReference type="GO" id="GO:0043565">
    <property type="term" value="F:sequence-specific DNA binding"/>
    <property type="evidence" value="ECO:0007669"/>
    <property type="project" value="InterPro"/>
</dbReference>
<dbReference type="RefSeq" id="WP_133264229.1">
    <property type="nucleotide sequence ID" value="NZ_JAGYGP010000004.1"/>
</dbReference>
<evidence type="ECO:0000313" key="5">
    <source>
        <dbReference type="EMBL" id="TDG69036.1"/>
    </source>
</evidence>